<dbReference type="AlphaFoldDB" id="A0AAD1Z7H4"/>
<dbReference type="PANTHER" id="PTHR44240:SF22">
    <property type="entry name" value="CHAPERONE PROTEIN DNAJ 11, CHLOROPLASTIC-LIKE"/>
    <property type="match status" value="1"/>
</dbReference>
<dbReference type="InterPro" id="IPR001623">
    <property type="entry name" value="DnaJ_domain"/>
</dbReference>
<dbReference type="InterPro" id="IPR036869">
    <property type="entry name" value="J_dom_sf"/>
</dbReference>
<dbReference type="Pfam" id="PF00226">
    <property type="entry name" value="DnaJ"/>
    <property type="match status" value="1"/>
</dbReference>
<gene>
    <name evidence="2" type="ORF">FPE_LOCUS11233</name>
</gene>
<dbReference type="InterPro" id="IPR018253">
    <property type="entry name" value="DnaJ_domain_CS"/>
</dbReference>
<reference evidence="2" key="1">
    <citation type="submission" date="2023-05" db="EMBL/GenBank/DDBJ databases">
        <authorList>
            <person name="Huff M."/>
        </authorList>
    </citation>
    <scope>NUCLEOTIDE SEQUENCE</scope>
</reference>
<dbReference type="SUPFAM" id="SSF46565">
    <property type="entry name" value="Chaperone J-domain"/>
    <property type="match status" value="1"/>
</dbReference>
<sequence length="264" mass="29190">MASTSLSLSNQTIRSTIQPPCNATFCRPLRISATCATSERTCSWKISTEYAPKQGSLYEVLGIQIGASCHEIKTAYRKLARSLHPDVASNSGDEFMSVHAAYATLSDPEKRAKYDTELFHRRRPTALSASDFSRRSRNWETDQCWPSSNYVPSSHSLKLDHIGFILNDALLVPTLVELRRQAAQSRNSTAHSAGNSTITNIEQLYHSQSQDTSFRSSAFNTSVDCCKNALQCTVELQRDSIAMLLSRHGHTQAASLSPRSSVVT</sequence>
<keyword evidence="3" id="KW-1185">Reference proteome</keyword>
<dbReference type="Gene3D" id="1.10.287.110">
    <property type="entry name" value="DnaJ domain"/>
    <property type="match status" value="1"/>
</dbReference>
<dbReference type="PRINTS" id="PR00625">
    <property type="entry name" value="JDOMAIN"/>
</dbReference>
<dbReference type="SMART" id="SM00271">
    <property type="entry name" value="DnaJ"/>
    <property type="match status" value="1"/>
</dbReference>
<accession>A0AAD1Z7H4</accession>
<protein>
    <recommendedName>
        <fullName evidence="1">J domain-containing protein</fullName>
    </recommendedName>
</protein>
<dbReference type="Proteomes" id="UP000834106">
    <property type="component" value="Chromosome 6"/>
</dbReference>
<proteinExistence type="predicted"/>
<name>A0AAD1Z7H4_9LAMI</name>
<evidence type="ECO:0000313" key="2">
    <source>
        <dbReference type="EMBL" id="CAI9763803.1"/>
    </source>
</evidence>
<evidence type="ECO:0000259" key="1">
    <source>
        <dbReference type="PROSITE" id="PS50076"/>
    </source>
</evidence>
<dbReference type="CDD" id="cd06257">
    <property type="entry name" value="DnaJ"/>
    <property type="match status" value="1"/>
</dbReference>
<organism evidence="2 3">
    <name type="scientific">Fraxinus pennsylvanica</name>
    <dbReference type="NCBI Taxonomy" id="56036"/>
    <lineage>
        <taxon>Eukaryota</taxon>
        <taxon>Viridiplantae</taxon>
        <taxon>Streptophyta</taxon>
        <taxon>Embryophyta</taxon>
        <taxon>Tracheophyta</taxon>
        <taxon>Spermatophyta</taxon>
        <taxon>Magnoliopsida</taxon>
        <taxon>eudicotyledons</taxon>
        <taxon>Gunneridae</taxon>
        <taxon>Pentapetalae</taxon>
        <taxon>asterids</taxon>
        <taxon>lamiids</taxon>
        <taxon>Lamiales</taxon>
        <taxon>Oleaceae</taxon>
        <taxon>Oleeae</taxon>
        <taxon>Fraxinus</taxon>
    </lineage>
</organism>
<dbReference type="EMBL" id="OU503041">
    <property type="protein sequence ID" value="CAI9763803.1"/>
    <property type="molecule type" value="Genomic_DNA"/>
</dbReference>
<evidence type="ECO:0000313" key="3">
    <source>
        <dbReference type="Proteomes" id="UP000834106"/>
    </source>
</evidence>
<dbReference type="InterPro" id="IPR052276">
    <property type="entry name" value="Diphthamide-biosynth_chaperone"/>
</dbReference>
<feature type="domain" description="J" evidence="1">
    <location>
        <begin position="56"/>
        <end position="118"/>
    </location>
</feature>
<dbReference type="PROSITE" id="PS00636">
    <property type="entry name" value="DNAJ_1"/>
    <property type="match status" value="1"/>
</dbReference>
<dbReference type="PROSITE" id="PS50076">
    <property type="entry name" value="DNAJ_2"/>
    <property type="match status" value="1"/>
</dbReference>
<dbReference type="PANTHER" id="PTHR44240">
    <property type="entry name" value="DNAJ DOMAIN (PROKARYOTIC HEAT SHOCK PROTEIN)-RELATED"/>
    <property type="match status" value="1"/>
</dbReference>